<dbReference type="EMBL" id="JBHUII010000008">
    <property type="protein sequence ID" value="MFD2206949.1"/>
    <property type="molecule type" value="Genomic_DNA"/>
</dbReference>
<organism evidence="1 2">
    <name type="scientific">Kiloniella antarctica</name>
    <dbReference type="NCBI Taxonomy" id="1550907"/>
    <lineage>
        <taxon>Bacteria</taxon>
        <taxon>Pseudomonadati</taxon>
        <taxon>Pseudomonadota</taxon>
        <taxon>Alphaproteobacteria</taxon>
        <taxon>Rhodospirillales</taxon>
        <taxon>Kiloniellaceae</taxon>
        <taxon>Kiloniella</taxon>
    </lineage>
</organism>
<evidence type="ECO:0000313" key="1">
    <source>
        <dbReference type="EMBL" id="MFD2206949.1"/>
    </source>
</evidence>
<accession>A0ABW5BMY4</accession>
<sequence>MSKDRFEGSELLHAYVDGELSTADTERVEQWLETHPEDAKRVQEWQKQREGVQFLFSDKVEQVVPEYLIPGIRPQSSITPTVQSYNLLPRIAAAILLLTTGSLSGWFGHGYFNSPNINFPITQANSDNLTTPAMEAHWVYTPEVTHPVEVTSDEQTHLAKWLSYRLEEPLTIPDLSNDSFRLMGGRLLPSSTGPAAQFMYESTEGRRVTVYLSKFPSNTAAENSNLENSKTHEIAFQFQESGSTRAFYWYDGPLGYVVIGDIEPEELSKIANSIFKQL</sequence>
<gene>
    <name evidence="1" type="ORF">ACFSKO_15075</name>
</gene>
<evidence type="ECO:0000313" key="2">
    <source>
        <dbReference type="Proteomes" id="UP001597294"/>
    </source>
</evidence>
<reference evidence="2" key="1">
    <citation type="journal article" date="2019" name="Int. J. Syst. Evol. Microbiol.">
        <title>The Global Catalogue of Microorganisms (GCM) 10K type strain sequencing project: providing services to taxonomists for standard genome sequencing and annotation.</title>
        <authorList>
            <consortium name="The Broad Institute Genomics Platform"/>
            <consortium name="The Broad Institute Genome Sequencing Center for Infectious Disease"/>
            <person name="Wu L."/>
            <person name="Ma J."/>
        </authorList>
    </citation>
    <scope>NUCLEOTIDE SEQUENCE [LARGE SCALE GENOMIC DNA]</scope>
    <source>
        <strain evidence="2">CGMCC 4.7192</strain>
    </source>
</reference>
<comment type="caution">
    <text evidence="1">The sequence shown here is derived from an EMBL/GenBank/DDBJ whole genome shotgun (WGS) entry which is preliminary data.</text>
</comment>
<name>A0ABW5BMY4_9PROT</name>
<protein>
    <submittedName>
        <fullName evidence="1">Anti-sigma factor family protein</fullName>
    </submittedName>
</protein>
<keyword evidence="2" id="KW-1185">Reference proteome</keyword>
<dbReference type="RefSeq" id="WP_380253089.1">
    <property type="nucleotide sequence ID" value="NZ_JBHUII010000008.1"/>
</dbReference>
<dbReference type="Proteomes" id="UP001597294">
    <property type="component" value="Unassembled WGS sequence"/>
</dbReference>
<proteinExistence type="predicted"/>